<dbReference type="AlphaFoldDB" id="A0A2P2MY51"/>
<accession>A0A2P2MY51</accession>
<name>A0A2P2MY51_RHIMU</name>
<keyword evidence="1" id="KW-0378">Hydrolase</keyword>
<proteinExistence type="predicted"/>
<dbReference type="GO" id="GO:0016787">
    <property type="term" value="F:hydrolase activity"/>
    <property type="evidence" value="ECO:0007669"/>
    <property type="project" value="UniProtKB-KW"/>
</dbReference>
<reference evidence="1" key="1">
    <citation type="submission" date="2018-02" db="EMBL/GenBank/DDBJ databases">
        <title>Rhizophora mucronata_Transcriptome.</title>
        <authorList>
            <person name="Meera S.P."/>
            <person name="Sreeshan A."/>
            <person name="Augustine A."/>
        </authorList>
    </citation>
    <scope>NUCLEOTIDE SEQUENCE</scope>
    <source>
        <tissue evidence="1">Leaf</tissue>
    </source>
</reference>
<evidence type="ECO:0000313" key="1">
    <source>
        <dbReference type="EMBL" id="MBX35147.1"/>
    </source>
</evidence>
<organism evidence="1">
    <name type="scientific">Rhizophora mucronata</name>
    <name type="common">Asiatic mangrove</name>
    <dbReference type="NCBI Taxonomy" id="61149"/>
    <lineage>
        <taxon>Eukaryota</taxon>
        <taxon>Viridiplantae</taxon>
        <taxon>Streptophyta</taxon>
        <taxon>Embryophyta</taxon>
        <taxon>Tracheophyta</taxon>
        <taxon>Spermatophyta</taxon>
        <taxon>Magnoliopsida</taxon>
        <taxon>eudicotyledons</taxon>
        <taxon>Gunneridae</taxon>
        <taxon>Pentapetalae</taxon>
        <taxon>rosids</taxon>
        <taxon>fabids</taxon>
        <taxon>Malpighiales</taxon>
        <taxon>Rhizophoraceae</taxon>
        <taxon>Rhizophora</taxon>
    </lineage>
</organism>
<sequence length="118" mass="13898">MPLKLDLETGIPFFFLVHIHRQCRHVLGETISSNFTLLRGVHLRLENILAVSSDKRCHQQSFNKTCTTSPKHILMVDQHVIYCLMPYFQNYCAERFRNQMPTETDFSNHISFVFPTRL</sequence>
<protein>
    <submittedName>
        <fullName evidence="1">Ubiquitin carboxyl-terminal hydrolase 15-like isoform X4</fullName>
    </submittedName>
</protein>
<dbReference type="EMBL" id="GGEC01054663">
    <property type="protein sequence ID" value="MBX35147.1"/>
    <property type="molecule type" value="Transcribed_RNA"/>
</dbReference>